<keyword evidence="3" id="KW-1185">Reference proteome</keyword>
<dbReference type="EMBL" id="BJCL01000009">
    <property type="protein sequence ID" value="GCL64393.1"/>
    <property type="molecule type" value="Genomic_DNA"/>
</dbReference>
<protein>
    <recommendedName>
        <fullName evidence="1">Glycosyl transferase family 1 domain-containing protein</fullName>
    </recommendedName>
</protein>
<proteinExistence type="predicted"/>
<reference evidence="3" key="1">
    <citation type="submission" date="2019-03" db="EMBL/GenBank/DDBJ databases">
        <title>Aquabacterium pictum sp.nov., the first bacteriochlorophyll a-containing freshwater bacterium in the genus Aquabacterium of the class Betaproteobacteria.</title>
        <authorList>
            <person name="Hirose S."/>
            <person name="Tank M."/>
            <person name="Hara E."/>
            <person name="Tamaki H."/>
            <person name="Takaichi S."/>
            <person name="Haruta S."/>
            <person name="Hanada S."/>
        </authorList>
    </citation>
    <scope>NUCLEOTIDE SEQUENCE [LARGE SCALE GENOMIC DNA]</scope>
    <source>
        <strain evidence="3">W35</strain>
    </source>
</reference>
<dbReference type="Pfam" id="PF00534">
    <property type="entry name" value="Glycos_transf_1"/>
    <property type="match status" value="1"/>
</dbReference>
<dbReference type="PANTHER" id="PTHR45947">
    <property type="entry name" value="SULFOQUINOVOSYL TRANSFERASE SQD2"/>
    <property type="match status" value="1"/>
</dbReference>
<organism evidence="2 3">
    <name type="scientific">Pseudaquabacterium pictum</name>
    <dbReference type="NCBI Taxonomy" id="2315236"/>
    <lineage>
        <taxon>Bacteria</taxon>
        <taxon>Pseudomonadati</taxon>
        <taxon>Pseudomonadota</taxon>
        <taxon>Betaproteobacteria</taxon>
        <taxon>Burkholderiales</taxon>
        <taxon>Sphaerotilaceae</taxon>
        <taxon>Pseudaquabacterium</taxon>
    </lineage>
</organism>
<comment type="caution">
    <text evidence="2">The sequence shown here is derived from an EMBL/GenBank/DDBJ whole genome shotgun (WGS) entry which is preliminary data.</text>
</comment>
<dbReference type="SUPFAM" id="SSF53756">
    <property type="entry name" value="UDP-Glycosyltransferase/glycogen phosphorylase"/>
    <property type="match status" value="1"/>
</dbReference>
<dbReference type="CDD" id="cd03801">
    <property type="entry name" value="GT4_PimA-like"/>
    <property type="match status" value="1"/>
</dbReference>
<name>A0A480ASK1_9BURK</name>
<evidence type="ECO:0000313" key="2">
    <source>
        <dbReference type="EMBL" id="GCL64393.1"/>
    </source>
</evidence>
<dbReference type="InterPro" id="IPR050194">
    <property type="entry name" value="Glycosyltransferase_grp1"/>
</dbReference>
<dbReference type="Proteomes" id="UP000301751">
    <property type="component" value="Unassembled WGS sequence"/>
</dbReference>
<evidence type="ECO:0000259" key="1">
    <source>
        <dbReference type="Pfam" id="PF00534"/>
    </source>
</evidence>
<feature type="domain" description="Glycosyl transferase family 1" evidence="1">
    <location>
        <begin position="203"/>
        <end position="354"/>
    </location>
</feature>
<evidence type="ECO:0000313" key="3">
    <source>
        <dbReference type="Proteomes" id="UP000301751"/>
    </source>
</evidence>
<dbReference type="Gene3D" id="3.40.50.2000">
    <property type="entry name" value="Glycogen Phosphorylase B"/>
    <property type="match status" value="2"/>
</dbReference>
<accession>A0A480ASK1</accession>
<sequence length="387" mass="41125">MQARSAPSVGTGLNAAEGSGMDLPAPRLCIVGPLPPPSGGMANQCEQLVRLLRADGVTVNLVRNNAPYQPAWVGGIPVVRAAFRLVPYLWQLWQAAGQAQVMHVLANSGWAWHLFAAPALVIARLRGCSAIVNYRGGHADAFFSGAPRQVLRLIAGATLRVTPSAFLLRVFRHHGLDAEVIPNIIDLSRFAPAAPRQVNGAPHLIVTRNLEPIYDCPTALRAFSIVRRAMPGARLTVAGSGPDLAALQALAAELGMADAVRFSGRIDNDRIPALYADADLVLNPSTVDNMPISILEAFASGVPVVSTDAGGIPDLVTHDKDGLLVPIGDADAMAAAALRVLGDTSLSARLREAGLQAAQQYAWTSVRRLWLDAYRRAARAARRREPA</sequence>
<dbReference type="GO" id="GO:0016758">
    <property type="term" value="F:hexosyltransferase activity"/>
    <property type="evidence" value="ECO:0007669"/>
    <property type="project" value="TreeGrafter"/>
</dbReference>
<dbReference type="AlphaFoldDB" id="A0A480ASK1"/>
<dbReference type="InterPro" id="IPR001296">
    <property type="entry name" value="Glyco_trans_1"/>
</dbReference>
<dbReference type="PANTHER" id="PTHR45947:SF3">
    <property type="entry name" value="SULFOQUINOVOSYL TRANSFERASE SQD2"/>
    <property type="match status" value="1"/>
</dbReference>
<gene>
    <name evidence="2" type="ORF">AQPW35_34740</name>
</gene>